<dbReference type="Proteomes" id="UP001152321">
    <property type="component" value="Unassembled WGS sequence"/>
</dbReference>
<dbReference type="PANTHER" id="PTHR42110:SF1">
    <property type="entry name" value="L-ASPARAGINASE, PUTATIVE (AFU_ORTHOLOGUE AFUA_3G11890)-RELATED"/>
    <property type="match status" value="1"/>
</dbReference>
<dbReference type="InterPro" id="IPR010349">
    <property type="entry name" value="Asparaginase_II"/>
</dbReference>
<protein>
    <submittedName>
        <fullName evidence="1">Asparaginase</fullName>
    </submittedName>
</protein>
<gene>
    <name evidence="1" type="ORF">NWE73_06960</name>
</gene>
<evidence type="ECO:0000313" key="2">
    <source>
        <dbReference type="Proteomes" id="UP001152321"/>
    </source>
</evidence>
<evidence type="ECO:0000313" key="1">
    <source>
        <dbReference type="EMBL" id="MDG0816096.1"/>
    </source>
</evidence>
<proteinExistence type="predicted"/>
<comment type="caution">
    <text evidence="1">The sequence shown here is derived from an EMBL/GenBank/DDBJ whole genome shotgun (WGS) entry which is preliminary data.</text>
</comment>
<keyword evidence="2" id="KW-1185">Reference proteome</keyword>
<name>A0ABT6DGZ8_9BACT</name>
<reference evidence="1" key="1">
    <citation type="submission" date="2022-08" db="EMBL/GenBank/DDBJ databases">
        <title>Novel Bdellovibrio Species Isolated from Svalbard: Designation Bdellovibrio svalbardensis.</title>
        <authorList>
            <person name="Mitchell R.J."/>
            <person name="Choi S.Y."/>
        </authorList>
    </citation>
    <scope>NUCLEOTIDE SEQUENCE</scope>
    <source>
        <strain evidence="1">PAP01</strain>
    </source>
</reference>
<accession>A0ABT6DGZ8</accession>
<dbReference type="EMBL" id="JANRMI010000002">
    <property type="protein sequence ID" value="MDG0816096.1"/>
    <property type="molecule type" value="Genomic_DNA"/>
</dbReference>
<dbReference type="Pfam" id="PF06089">
    <property type="entry name" value="Asparaginase_II"/>
    <property type="match status" value="1"/>
</dbReference>
<sequence>MFSKQPIIVEVVRGQAVESVHQVMVAVVNEGGSLLHSWGNALYLTFPRSAIKMLQAIPLIESGAADKFQLEEKHIALACASHRGEKAHLEALSQWMEKAKIPESCYVCGPHLPYNEASAHDFIRRGQKPTVLCNNCAGKHSAIISTCLHLGENPEGYEKLDHNAQKRLRKVLTETMKYDHAKAASGIDGCGIPSYAVPLQHIATGMSVFVNSKEAPARKAACERILKAVTNNPFFISGSDEFATAVIEKTQGRAIVKGGAEGVMAGFLPEKKMAFALKCADGAGRATQLATVQLLLQLGGLTLEEAKSLSKYSQPSVTNWKGDVVGQLRIAKPT</sequence>
<dbReference type="RefSeq" id="WP_277577574.1">
    <property type="nucleotide sequence ID" value="NZ_JANRMI010000002.1"/>
</dbReference>
<organism evidence="1 2">
    <name type="scientific">Bdellovibrio svalbardensis</name>
    <dbReference type="NCBI Taxonomy" id="2972972"/>
    <lineage>
        <taxon>Bacteria</taxon>
        <taxon>Pseudomonadati</taxon>
        <taxon>Bdellovibrionota</taxon>
        <taxon>Bdellovibrionia</taxon>
        <taxon>Bdellovibrionales</taxon>
        <taxon>Pseudobdellovibrionaceae</taxon>
        <taxon>Bdellovibrio</taxon>
    </lineage>
</organism>
<dbReference type="PANTHER" id="PTHR42110">
    <property type="entry name" value="L-ASPARAGINASE, PUTATIVE (AFU_ORTHOLOGUE AFUA_3G11890)-RELATED"/>
    <property type="match status" value="1"/>
</dbReference>